<proteinExistence type="inferred from homology"/>
<feature type="region of interest" description="Disordered" evidence="5">
    <location>
        <begin position="1"/>
        <end position="29"/>
    </location>
</feature>
<comment type="subcellular location">
    <subcellularLocation>
        <location evidence="1">Cytoplasm</location>
    </subcellularLocation>
</comment>
<dbReference type="InterPro" id="IPR010334">
    <property type="entry name" value="Dcp1"/>
</dbReference>
<dbReference type="CDD" id="cd13182">
    <property type="entry name" value="EVH1-like_Dcp1"/>
    <property type="match status" value="1"/>
</dbReference>
<dbReference type="Gene3D" id="2.30.29.30">
    <property type="entry name" value="Pleckstrin-homology domain (PH domain)/Phosphotyrosine-binding domain (PTB)"/>
    <property type="match status" value="1"/>
</dbReference>
<dbReference type="GO" id="GO:0008047">
    <property type="term" value="F:enzyme activator activity"/>
    <property type="evidence" value="ECO:0007669"/>
    <property type="project" value="InterPro"/>
</dbReference>
<keyword evidence="3" id="KW-0963">Cytoplasm</keyword>
<dbReference type="PANTHER" id="PTHR16290:SF0">
    <property type="entry name" value="DECAPPING PROTEIN 1, ISOFORM A"/>
    <property type="match status" value="1"/>
</dbReference>
<dbReference type="GO" id="GO:0003729">
    <property type="term" value="F:mRNA binding"/>
    <property type="evidence" value="ECO:0007669"/>
    <property type="project" value="TreeGrafter"/>
</dbReference>
<evidence type="ECO:0000313" key="6">
    <source>
        <dbReference type="EMBL" id="KAK3328100.1"/>
    </source>
</evidence>
<accession>A0AAE0MDE0</accession>
<comment type="caution">
    <text evidence="6">The sequence shown here is derived from an EMBL/GenBank/DDBJ whole genome shotgun (WGS) entry which is preliminary data.</text>
</comment>
<dbReference type="GO" id="GO:0000932">
    <property type="term" value="C:P-body"/>
    <property type="evidence" value="ECO:0007669"/>
    <property type="project" value="TreeGrafter"/>
</dbReference>
<evidence type="ECO:0000256" key="2">
    <source>
        <dbReference type="ARBA" id="ARBA00008778"/>
    </source>
</evidence>
<sequence>MSKPTPRKPRHRNQPSLGSGGGSGPRQIAASDYESDAMHYMEARETPRLPHLPNRTNTELNLSVLQRYVPSIQSIMSIAANAVVYIFSSARQEWDKSGVEGTMFVCEQDPLVTMDGQELPQVCVFVLNRRGLDNLVVDLMRVSDCEMASELIMFRLEDEGGGGDGSSGSDSGSAAEAPEAEKKVFGIWIHADEHDTRDVNMDIIRSAWQRTRAALVQSYEIEDTSAAEQTDTDDGGADAERADSPMRDGAVVGRRLSVTDLFGQRNGAR</sequence>
<dbReference type="GO" id="GO:0031087">
    <property type="term" value="P:deadenylation-independent decapping of nuclear-transcribed mRNA"/>
    <property type="evidence" value="ECO:0007669"/>
    <property type="project" value="TreeGrafter"/>
</dbReference>
<evidence type="ECO:0000256" key="5">
    <source>
        <dbReference type="SAM" id="MobiDB-lite"/>
    </source>
</evidence>
<evidence type="ECO:0000313" key="7">
    <source>
        <dbReference type="Proteomes" id="UP001286456"/>
    </source>
</evidence>
<dbReference type="PANTHER" id="PTHR16290">
    <property type="entry name" value="TRANSCRIPTION FACTOR SMIF DECAPPING ENZYME DCP1"/>
    <property type="match status" value="1"/>
</dbReference>
<keyword evidence="4" id="KW-0507">mRNA processing</keyword>
<dbReference type="EMBL" id="JAUEPO010000003">
    <property type="protein sequence ID" value="KAK3328100.1"/>
    <property type="molecule type" value="Genomic_DNA"/>
</dbReference>
<feature type="compositionally biased region" description="Basic residues" evidence="5">
    <location>
        <begin position="1"/>
        <end position="13"/>
    </location>
</feature>
<dbReference type="Proteomes" id="UP001286456">
    <property type="component" value="Unassembled WGS sequence"/>
</dbReference>
<dbReference type="SUPFAM" id="SSF50729">
    <property type="entry name" value="PH domain-like"/>
    <property type="match status" value="1"/>
</dbReference>
<keyword evidence="7" id="KW-1185">Reference proteome</keyword>
<dbReference type="GO" id="GO:0000290">
    <property type="term" value="P:deadenylation-dependent decapping of nuclear-transcribed mRNA"/>
    <property type="evidence" value="ECO:0007669"/>
    <property type="project" value="InterPro"/>
</dbReference>
<comment type="similarity">
    <text evidence="2">Belongs to the DCP1 family.</text>
</comment>
<dbReference type="InterPro" id="IPR011993">
    <property type="entry name" value="PH-like_dom_sf"/>
</dbReference>
<evidence type="ECO:0000256" key="1">
    <source>
        <dbReference type="ARBA" id="ARBA00004496"/>
    </source>
</evidence>
<dbReference type="Pfam" id="PF06058">
    <property type="entry name" value="DCP1"/>
    <property type="match status" value="1"/>
</dbReference>
<organism evidence="6 7">
    <name type="scientific">Cercophora scortea</name>
    <dbReference type="NCBI Taxonomy" id="314031"/>
    <lineage>
        <taxon>Eukaryota</taxon>
        <taxon>Fungi</taxon>
        <taxon>Dikarya</taxon>
        <taxon>Ascomycota</taxon>
        <taxon>Pezizomycotina</taxon>
        <taxon>Sordariomycetes</taxon>
        <taxon>Sordariomycetidae</taxon>
        <taxon>Sordariales</taxon>
        <taxon>Lasiosphaeriaceae</taxon>
        <taxon>Cercophora</taxon>
    </lineage>
</organism>
<name>A0AAE0MDE0_9PEZI</name>
<evidence type="ECO:0000256" key="3">
    <source>
        <dbReference type="ARBA" id="ARBA00022490"/>
    </source>
</evidence>
<dbReference type="GO" id="GO:0006397">
    <property type="term" value="P:mRNA processing"/>
    <property type="evidence" value="ECO:0007669"/>
    <property type="project" value="UniProtKB-KW"/>
</dbReference>
<protein>
    <submittedName>
        <fullName evidence="6">Uncharacterized protein</fullName>
    </submittedName>
</protein>
<dbReference type="AlphaFoldDB" id="A0AAE0MDE0"/>
<feature type="compositionally biased region" description="Acidic residues" evidence="5">
    <location>
        <begin position="221"/>
        <end position="237"/>
    </location>
</feature>
<reference evidence="6" key="1">
    <citation type="journal article" date="2023" name="Mol. Phylogenet. Evol.">
        <title>Genome-scale phylogeny and comparative genomics of the fungal order Sordariales.</title>
        <authorList>
            <person name="Hensen N."/>
            <person name="Bonometti L."/>
            <person name="Westerberg I."/>
            <person name="Brannstrom I.O."/>
            <person name="Guillou S."/>
            <person name="Cros-Aarteil S."/>
            <person name="Calhoun S."/>
            <person name="Haridas S."/>
            <person name="Kuo A."/>
            <person name="Mondo S."/>
            <person name="Pangilinan J."/>
            <person name="Riley R."/>
            <person name="LaButti K."/>
            <person name="Andreopoulos B."/>
            <person name="Lipzen A."/>
            <person name="Chen C."/>
            <person name="Yan M."/>
            <person name="Daum C."/>
            <person name="Ng V."/>
            <person name="Clum A."/>
            <person name="Steindorff A."/>
            <person name="Ohm R.A."/>
            <person name="Martin F."/>
            <person name="Silar P."/>
            <person name="Natvig D.O."/>
            <person name="Lalanne C."/>
            <person name="Gautier V."/>
            <person name="Ament-Velasquez S.L."/>
            <person name="Kruys A."/>
            <person name="Hutchinson M.I."/>
            <person name="Powell A.J."/>
            <person name="Barry K."/>
            <person name="Miller A.N."/>
            <person name="Grigoriev I.V."/>
            <person name="Debuchy R."/>
            <person name="Gladieux P."/>
            <person name="Hiltunen Thoren M."/>
            <person name="Johannesson H."/>
        </authorList>
    </citation>
    <scope>NUCLEOTIDE SEQUENCE</scope>
    <source>
        <strain evidence="6">SMH4131-1</strain>
    </source>
</reference>
<feature type="region of interest" description="Disordered" evidence="5">
    <location>
        <begin position="221"/>
        <end position="250"/>
    </location>
</feature>
<reference evidence="6" key="2">
    <citation type="submission" date="2023-06" db="EMBL/GenBank/DDBJ databases">
        <authorList>
            <consortium name="Lawrence Berkeley National Laboratory"/>
            <person name="Haridas S."/>
            <person name="Hensen N."/>
            <person name="Bonometti L."/>
            <person name="Westerberg I."/>
            <person name="Brannstrom I.O."/>
            <person name="Guillou S."/>
            <person name="Cros-Aarteil S."/>
            <person name="Calhoun S."/>
            <person name="Kuo A."/>
            <person name="Mondo S."/>
            <person name="Pangilinan J."/>
            <person name="Riley R."/>
            <person name="Labutti K."/>
            <person name="Andreopoulos B."/>
            <person name="Lipzen A."/>
            <person name="Chen C."/>
            <person name="Yanf M."/>
            <person name="Daum C."/>
            <person name="Ng V."/>
            <person name="Clum A."/>
            <person name="Steindorff A."/>
            <person name="Ohm R."/>
            <person name="Martin F."/>
            <person name="Silar P."/>
            <person name="Natvig D."/>
            <person name="Lalanne C."/>
            <person name="Gautier V."/>
            <person name="Ament-Velasquez S.L."/>
            <person name="Kruys A."/>
            <person name="Hutchinson M.I."/>
            <person name="Powell A.J."/>
            <person name="Barry K."/>
            <person name="Miller A.N."/>
            <person name="Grigoriev I.V."/>
            <person name="Debuchy R."/>
            <person name="Gladieux P."/>
            <person name="Thoren M.H."/>
            <person name="Johannesson H."/>
        </authorList>
    </citation>
    <scope>NUCLEOTIDE SEQUENCE</scope>
    <source>
        <strain evidence="6">SMH4131-1</strain>
    </source>
</reference>
<gene>
    <name evidence="6" type="ORF">B0T19DRAFT_423680</name>
</gene>
<evidence type="ECO:0000256" key="4">
    <source>
        <dbReference type="ARBA" id="ARBA00022664"/>
    </source>
</evidence>